<dbReference type="Proteomes" id="UP000193689">
    <property type="component" value="Unassembled WGS sequence"/>
</dbReference>
<dbReference type="GeneID" id="63775499"/>
<gene>
    <name evidence="1" type="ORF">BCR38DRAFT_419140</name>
</gene>
<dbReference type="InParanoid" id="A0A1Y2EKW2"/>
<dbReference type="AlphaFoldDB" id="A0A1Y2EKW2"/>
<protein>
    <submittedName>
        <fullName evidence="1">Uncharacterized protein</fullName>
    </submittedName>
</protein>
<sequence>MISAHSFICFRDHIDETITIEPGRPNGFSPVRLTVSFTAGILPAHLQTMAVCHGGALAVIRAKTFPQFLRDGAVIGLQFGGNHGVTILMDSFEKARIQRTVIIAVDGTGSSVDASNSDHISGSAKTVARPRLKIVCGPTFSNRRNLTSKIHTIYSRWERYIQAGIRSMWRLMWRTPCCIIHISLIRIPATQGWHWN</sequence>
<accession>A0A1Y2EKW2</accession>
<name>A0A1Y2EKW2_9PEZI</name>
<comment type="caution">
    <text evidence="1">The sequence shown here is derived from an EMBL/GenBank/DDBJ whole genome shotgun (WGS) entry which is preliminary data.</text>
</comment>
<organism evidence="1 2">
    <name type="scientific">Pseudomassariella vexata</name>
    <dbReference type="NCBI Taxonomy" id="1141098"/>
    <lineage>
        <taxon>Eukaryota</taxon>
        <taxon>Fungi</taxon>
        <taxon>Dikarya</taxon>
        <taxon>Ascomycota</taxon>
        <taxon>Pezizomycotina</taxon>
        <taxon>Sordariomycetes</taxon>
        <taxon>Xylariomycetidae</taxon>
        <taxon>Amphisphaeriales</taxon>
        <taxon>Pseudomassariaceae</taxon>
        <taxon>Pseudomassariella</taxon>
    </lineage>
</organism>
<proteinExistence type="predicted"/>
<reference evidence="1 2" key="1">
    <citation type="submission" date="2016-07" db="EMBL/GenBank/DDBJ databases">
        <title>Pervasive Adenine N6-methylation of Active Genes in Fungi.</title>
        <authorList>
            <consortium name="DOE Joint Genome Institute"/>
            <person name="Mondo S.J."/>
            <person name="Dannebaum R.O."/>
            <person name="Kuo R.C."/>
            <person name="Labutti K."/>
            <person name="Haridas S."/>
            <person name="Kuo A."/>
            <person name="Salamov A."/>
            <person name="Ahrendt S.R."/>
            <person name="Lipzen A."/>
            <person name="Sullivan W."/>
            <person name="Andreopoulos W.B."/>
            <person name="Clum A."/>
            <person name="Lindquist E."/>
            <person name="Daum C."/>
            <person name="Ramamoorthy G.K."/>
            <person name="Gryganskyi A."/>
            <person name="Culley D."/>
            <person name="Magnuson J.K."/>
            <person name="James T.Y."/>
            <person name="O'Malley M.A."/>
            <person name="Stajich J.E."/>
            <person name="Spatafora J.W."/>
            <person name="Visel A."/>
            <person name="Grigoriev I.V."/>
        </authorList>
    </citation>
    <scope>NUCLEOTIDE SEQUENCE [LARGE SCALE GENOMIC DNA]</scope>
    <source>
        <strain evidence="1 2">CBS 129021</strain>
    </source>
</reference>
<dbReference type="RefSeq" id="XP_040721761.1">
    <property type="nucleotide sequence ID" value="XM_040859287.1"/>
</dbReference>
<keyword evidence="2" id="KW-1185">Reference proteome</keyword>
<evidence type="ECO:0000313" key="1">
    <source>
        <dbReference type="EMBL" id="ORY72169.1"/>
    </source>
</evidence>
<evidence type="ECO:0000313" key="2">
    <source>
        <dbReference type="Proteomes" id="UP000193689"/>
    </source>
</evidence>
<dbReference type="EMBL" id="MCFJ01000001">
    <property type="protein sequence ID" value="ORY72169.1"/>
    <property type="molecule type" value="Genomic_DNA"/>
</dbReference>